<dbReference type="PROSITE" id="PS50088">
    <property type="entry name" value="ANK_REPEAT"/>
    <property type="match status" value="1"/>
</dbReference>
<dbReference type="InterPro" id="IPR036770">
    <property type="entry name" value="Ankyrin_rpt-contain_sf"/>
</dbReference>
<name>A0A7C8IV47_9PEZI</name>
<keyword evidence="1" id="KW-0040">ANK repeat</keyword>
<feature type="compositionally biased region" description="Basic and acidic residues" evidence="2">
    <location>
        <begin position="73"/>
        <end position="83"/>
    </location>
</feature>
<dbReference type="AlphaFoldDB" id="A0A7C8IV47"/>
<keyword evidence="4" id="KW-1185">Reference proteome</keyword>
<dbReference type="InterPro" id="IPR002110">
    <property type="entry name" value="Ankyrin_rpt"/>
</dbReference>
<dbReference type="Proteomes" id="UP000481858">
    <property type="component" value="Unassembled WGS sequence"/>
</dbReference>
<dbReference type="SUPFAM" id="SSF48403">
    <property type="entry name" value="Ankyrin repeat"/>
    <property type="match status" value="1"/>
</dbReference>
<feature type="region of interest" description="Disordered" evidence="2">
    <location>
        <begin position="65"/>
        <end position="88"/>
    </location>
</feature>
<proteinExistence type="predicted"/>
<dbReference type="Pfam" id="PF13857">
    <property type="entry name" value="Ank_5"/>
    <property type="match status" value="1"/>
</dbReference>
<reference evidence="3 4" key="1">
    <citation type="submission" date="2019-12" db="EMBL/GenBank/DDBJ databases">
        <title>Draft genome sequence of the ascomycete Xylaria multiplex DSM 110363.</title>
        <authorList>
            <person name="Buettner E."/>
            <person name="Kellner H."/>
        </authorList>
    </citation>
    <scope>NUCLEOTIDE SEQUENCE [LARGE SCALE GENOMIC DNA]</scope>
    <source>
        <strain evidence="3 4">DSM 110363</strain>
    </source>
</reference>
<dbReference type="SMART" id="SM00248">
    <property type="entry name" value="ANK"/>
    <property type="match status" value="3"/>
</dbReference>
<feature type="region of interest" description="Disordered" evidence="2">
    <location>
        <begin position="103"/>
        <end position="123"/>
    </location>
</feature>
<dbReference type="InParanoid" id="A0A7C8IV47"/>
<feature type="compositionally biased region" description="Polar residues" evidence="2">
    <location>
        <begin position="103"/>
        <end position="122"/>
    </location>
</feature>
<protein>
    <submittedName>
        <fullName evidence="3">Uncharacterized protein</fullName>
    </submittedName>
</protein>
<dbReference type="Gene3D" id="1.25.40.20">
    <property type="entry name" value="Ankyrin repeat-containing domain"/>
    <property type="match status" value="1"/>
</dbReference>
<accession>A0A7C8IV47</accession>
<sequence length="593" mass="67178">MAESSYKSRRLSASIGPKLVAGKRSTQARLGELFSENYKEYRSLRPRNREEARQRIKNLRLVRHGRVSKRRAHTDPCNRDNRNRPNSIQQRCLVPSLTAFTSDEPNATLHESTNTRPASSSYDGEYSHQLVEANLIKEHRLSWIRRTWASVSDGRPTSSFLLELGSLLSSRSSRWTLDSADNNILAALQTDDVAATLQTYTKRAKSAENTALIKLCCGNSLKRTGGCLHRRFLMAALRGSGFDSGSVFARPCFTTIDYGRDVWNQTLLHLAAKWAPDSTAISMVLEAIGIMESINDEHRLPPCEHVRNILNVRHVQWESFMHIIARRWCDLDMPTDMTMASFCSRVDDKGYLFNLRDGSGRSFFDCFLASLESHRMTDTQIRRARSSLLSLAELSSDKFHRITNYGFGGLDNWPLELSYFYQELSYLRLNYYLPPIAELVAVITSDPENEFHALLRTGRLEPSHFQHSLCESWNDVSAYNNNGKTPVMVLIEDFDLYPKPQALNLLDAFIRHGSDLRLVDREGNTALHYAVKAQLPQVAERLILAGVDIHAKNLNGHSARMRAALEVSYSKGRGYALAQIVLVTLFGGKKNFN</sequence>
<evidence type="ECO:0000313" key="3">
    <source>
        <dbReference type="EMBL" id="KAF2971720.1"/>
    </source>
</evidence>
<dbReference type="EMBL" id="WUBL01000011">
    <property type="protein sequence ID" value="KAF2971720.1"/>
    <property type="molecule type" value="Genomic_DNA"/>
</dbReference>
<dbReference type="PROSITE" id="PS50297">
    <property type="entry name" value="ANK_REP_REGION"/>
    <property type="match status" value="1"/>
</dbReference>
<dbReference type="OrthoDB" id="71307at2759"/>
<comment type="caution">
    <text evidence="3">The sequence shown here is derived from an EMBL/GenBank/DDBJ whole genome shotgun (WGS) entry which is preliminary data.</text>
</comment>
<gene>
    <name evidence="3" type="ORF">GQX73_g1796</name>
</gene>
<evidence type="ECO:0000256" key="2">
    <source>
        <dbReference type="SAM" id="MobiDB-lite"/>
    </source>
</evidence>
<evidence type="ECO:0000313" key="4">
    <source>
        <dbReference type="Proteomes" id="UP000481858"/>
    </source>
</evidence>
<organism evidence="3 4">
    <name type="scientific">Xylaria multiplex</name>
    <dbReference type="NCBI Taxonomy" id="323545"/>
    <lineage>
        <taxon>Eukaryota</taxon>
        <taxon>Fungi</taxon>
        <taxon>Dikarya</taxon>
        <taxon>Ascomycota</taxon>
        <taxon>Pezizomycotina</taxon>
        <taxon>Sordariomycetes</taxon>
        <taxon>Xylariomycetidae</taxon>
        <taxon>Xylariales</taxon>
        <taxon>Xylariaceae</taxon>
        <taxon>Xylaria</taxon>
    </lineage>
</organism>
<feature type="repeat" description="ANK" evidence="1">
    <location>
        <begin position="522"/>
        <end position="554"/>
    </location>
</feature>
<evidence type="ECO:0000256" key="1">
    <source>
        <dbReference type="PROSITE-ProRule" id="PRU00023"/>
    </source>
</evidence>